<feature type="signal peptide" evidence="4">
    <location>
        <begin position="1"/>
        <end position="25"/>
    </location>
</feature>
<dbReference type="PANTHER" id="PTHR23412:SF14">
    <property type="entry name" value="STEREOCILIN-RELATED"/>
    <property type="match status" value="1"/>
</dbReference>
<feature type="region of interest" description="Disordered" evidence="3">
    <location>
        <begin position="297"/>
        <end position="318"/>
    </location>
</feature>
<gene>
    <name evidence="7" type="primary">LOC106587395</name>
</gene>
<protein>
    <submittedName>
        <fullName evidence="7">Stereocilin</fullName>
    </submittedName>
</protein>
<evidence type="ECO:0000259" key="5">
    <source>
        <dbReference type="Pfam" id="PF21058"/>
    </source>
</evidence>
<dbReference type="InterPro" id="IPR026664">
    <property type="entry name" value="Stereocilin-rel"/>
</dbReference>
<dbReference type="InterPro" id="IPR048992">
    <property type="entry name" value="Stereocilin_LRR"/>
</dbReference>
<keyword evidence="2" id="KW-0325">Glycoprotein</keyword>
<reference evidence="7" key="1">
    <citation type="submission" date="2025-08" db="UniProtKB">
        <authorList>
            <consortium name="RefSeq"/>
        </authorList>
    </citation>
    <scope>IDENTIFICATION</scope>
</reference>
<dbReference type="Proteomes" id="UP001652741">
    <property type="component" value="Chromosome ssa26"/>
</dbReference>
<evidence type="ECO:0000256" key="1">
    <source>
        <dbReference type="ARBA" id="ARBA00022729"/>
    </source>
</evidence>
<organism evidence="6 7">
    <name type="scientific">Salmo salar</name>
    <name type="common">Atlantic salmon</name>
    <dbReference type="NCBI Taxonomy" id="8030"/>
    <lineage>
        <taxon>Eukaryota</taxon>
        <taxon>Metazoa</taxon>
        <taxon>Chordata</taxon>
        <taxon>Craniata</taxon>
        <taxon>Vertebrata</taxon>
        <taxon>Euteleostomi</taxon>
        <taxon>Actinopterygii</taxon>
        <taxon>Neopterygii</taxon>
        <taxon>Teleostei</taxon>
        <taxon>Protacanthopterygii</taxon>
        <taxon>Salmoniformes</taxon>
        <taxon>Salmonidae</taxon>
        <taxon>Salmoninae</taxon>
        <taxon>Salmo</taxon>
    </lineage>
</organism>
<accession>A0ABM3E1Z9</accession>
<evidence type="ECO:0000313" key="7">
    <source>
        <dbReference type="RefSeq" id="XP_045565082.1"/>
    </source>
</evidence>
<keyword evidence="6" id="KW-1185">Reference proteome</keyword>
<feature type="domain" description="Stereocilin LRR" evidence="5">
    <location>
        <begin position="881"/>
        <end position="1099"/>
    </location>
</feature>
<keyword evidence="1 4" id="KW-0732">Signal</keyword>
<evidence type="ECO:0000256" key="3">
    <source>
        <dbReference type="SAM" id="MobiDB-lite"/>
    </source>
</evidence>
<feature type="chain" id="PRO_5046807015" evidence="4">
    <location>
        <begin position="26"/>
        <end position="1875"/>
    </location>
</feature>
<dbReference type="PANTHER" id="PTHR23412">
    <property type="entry name" value="STEREOCILIN RELATED"/>
    <property type="match status" value="1"/>
</dbReference>
<dbReference type="Pfam" id="PF21058">
    <property type="entry name" value="Stereocilin"/>
    <property type="match status" value="1"/>
</dbReference>
<dbReference type="RefSeq" id="XP_045565082.1">
    <property type="nucleotide sequence ID" value="XM_045709126.1"/>
</dbReference>
<feature type="region of interest" description="Disordered" evidence="3">
    <location>
        <begin position="444"/>
        <end position="499"/>
    </location>
</feature>
<evidence type="ECO:0000256" key="2">
    <source>
        <dbReference type="ARBA" id="ARBA00023180"/>
    </source>
</evidence>
<dbReference type="GeneID" id="106587395"/>
<evidence type="ECO:0000256" key="4">
    <source>
        <dbReference type="SAM" id="SignalP"/>
    </source>
</evidence>
<name>A0ABM3E1Z9_SALSA</name>
<evidence type="ECO:0000313" key="6">
    <source>
        <dbReference type="Proteomes" id="UP001652741"/>
    </source>
</evidence>
<proteinExistence type="predicted"/>
<sequence length="1875" mass="207509">MTVFRVMRITLLVVLLGNTSTNSSASKKEDQREPIFKELVSIWRKGGGWYPTKEPASPERTQDQQVHSVVRSIMGSLKTLGLLPSKNMGLPSLQKPVDRHRLSGFLYNISMYLQEMGAELEERQLVSDEEQLWEKVLQSFIQSEGGAALNQWDSREPPRPSVRLQDWFLSLRGSPHWDGLLGLLQSLMSLSERQPYRPLLDFLSQNWRTVSALLEAALQALVSGTYGQASAGLQGFICALRGRGECAFSVSWLTQFLRFMEIRNWKPVVNLHPAGMGANQRRGSAAFGRLKPFSMPPKALREEGLSGNATQGDVGDRRDMGGDLDSLQTLLLQALSRSDGGQRAGQLAEQNPALLQGLDGLRRGFLHRVGSSVYGNLRRKVSRVTMALLDDVSSVVDVPQPKHKGRCSVGDLRQLILWGIRHNVTWNAQALGFNSQGPPSTPPFLSCPAIEGVSGDPRPPPRPSRPRPALSPRRAPKQKHPPSSTPVPRRSRLLKPQSEAVEVGHSHLREMRYFASAEILEAACNASIPGLTGVSNFTVFLYCNLFDGDDGSVDPEVGQVGPDLHATCSDAAWYLSAAEDDFLWVHVCSEFFAHQFNNTVCANSSFWLQRAHQAAEMKDYHYFNQSSIGDLCVQLSGEVVEGGGSPGPDEACLAQLGTRSLSAQDFRRCFLPNTSALVSALCGSESPEAHPSHPSIPEGSWAAEYCSRLHNSSHPESIEDTCDYRKWSLQHFTNASLLELCVSTEGLREYVCSNATLYRRLLPAYPKFSDLCVDLDVEQEDRKCFLQWFFDMLPAPYDFDTSQLCVSPAPLLVEALHRLSVCEVDGGERGGWVGAVGYVLRVLDFVVGLSAGLDEGEGEVRQGLGQAILLSSLLDNASFWATLRPDASLSVLQTVGLFLRKEQSAALKEDLLSCFSPVLWDLIEREDNSSALRVLMQEYLQMPRESIRTLVMSAEKDAVKRFLSHMHQSWDQLHVETTQSSQRELQAMETMTSAFIHKFPRVTPDLFVDLSQFIPFMSVSDIMSFPTSLLVNTSVLMAIRDHSTEMKSPQKQAFVKRLLQSSVVGDVPSWPPYFLSSILPLLPHLPVSQFQQLTSDQLSLWLVQAVRPLNASTLPPPALATLRGLLPQLGASFLQSLPSLQLLDLLTHPGLPSFSPAQLTMDTLCRLKPLLPGLSPAVLRGIHWSEISGTTHCQCWRTLLADLKPALRAMLHRALQEALASNSRNFTVQLQCLLPFVPLRELIEVLDGETFLRDMSLYRDLPWSPQQAQLLFKRTHQSEIITRDTVEDLGHIAGGMSCDWLKLWTNETNFSELLQFVSELPGGVRPALRKCVVEELRKRPEEDLDGISPWFAAELPVNLIESLSNTSLTAILAHIQQHFVEFLKLPRHKQMALAEKAITVLGTSQGLAEGELRGASVDLLGPLLPFLDRDTLGLVDRGALGLQLDELRGYCLPRDTLKDMAALLTGRDLLGEVSAWTVGDVELVGRLLFTLSPKQINSIPLVVLSADTVEEVLAGQWRWENSDVGQACVSQCVDQQGQRERIHSLIRGVVRAQSRRRKVPVPSCGDIRGTFPSAWTANQLSRMAGEELRQCMEVIGQDASLSPEQRRALWVKLRQAYSPVRGLRPEQVLGLGCLVTELGERELQDTNLTDLGVLAYLGALTDWSPKKMRAAVVGVMRKRKLKVEQLGAVEVASLGHLLCGFTPSEINRLDPYNLSMAALFLRELALPCSEQQMEALTARLSSPQAFGPVSTWGPEVFTEIGTLAAGLEDMVLSALVQEQVEGLIPEAIALIPPTKMAVVFSAVQLSWLNVEQAWVVTEKQWVELNSGQRHALGLAQYEGDVLLEHRGRNVAPATRSADSLTVCLLSLCCMLWQLS</sequence>